<feature type="compositionally biased region" description="Basic and acidic residues" evidence="1">
    <location>
        <begin position="32"/>
        <end position="54"/>
    </location>
</feature>
<dbReference type="InterPro" id="IPR027417">
    <property type="entry name" value="P-loop_NTPase"/>
</dbReference>
<dbReference type="OMA" id="DHFAQKA"/>
<dbReference type="AlphaFoldDB" id="U4LEG3"/>
<dbReference type="Proteomes" id="UP000018144">
    <property type="component" value="Unassembled WGS sequence"/>
</dbReference>
<dbReference type="OrthoDB" id="1929311at2759"/>
<dbReference type="GO" id="GO:0005634">
    <property type="term" value="C:nucleus"/>
    <property type="evidence" value="ECO:0007669"/>
    <property type="project" value="TreeGrafter"/>
</dbReference>
<dbReference type="Pfam" id="PF14617">
    <property type="entry name" value="CMS1"/>
    <property type="match status" value="1"/>
</dbReference>
<feature type="region of interest" description="Disordered" evidence="1">
    <location>
        <begin position="1"/>
        <end position="70"/>
    </location>
</feature>
<dbReference type="STRING" id="1076935.U4LEG3"/>
<organism evidence="2 3">
    <name type="scientific">Pyronema omphalodes (strain CBS 100304)</name>
    <name type="common">Pyronema confluens</name>
    <dbReference type="NCBI Taxonomy" id="1076935"/>
    <lineage>
        <taxon>Eukaryota</taxon>
        <taxon>Fungi</taxon>
        <taxon>Dikarya</taxon>
        <taxon>Ascomycota</taxon>
        <taxon>Pezizomycotina</taxon>
        <taxon>Pezizomycetes</taxon>
        <taxon>Pezizales</taxon>
        <taxon>Pyronemataceae</taxon>
        <taxon>Pyronema</taxon>
    </lineage>
</organism>
<dbReference type="PANTHER" id="PTHR24030">
    <property type="entry name" value="PROTEIN CMSS1"/>
    <property type="match status" value="1"/>
</dbReference>
<keyword evidence="3" id="KW-1185">Reference proteome</keyword>
<evidence type="ECO:0000313" key="3">
    <source>
        <dbReference type="Proteomes" id="UP000018144"/>
    </source>
</evidence>
<dbReference type="Gene3D" id="3.40.50.300">
    <property type="entry name" value="P-loop containing nucleotide triphosphate hydrolases"/>
    <property type="match status" value="1"/>
</dbReference>
<evidence type="ECO:0000256" key="1">
    <source>
        <dbReference type="SAM" id="MobiDB-lite"/>
    </source>
</evidence>
<protein>
    <submittedName>
        <fullName evidence="2">Similar to Protein cms1 acc. no. O94465</fullName>
    </submittedName>
</protein>
<dbReference type="InterPro" id="IPR032704">
    <property type="entry name" value="Cms1"/>
</dbReference>
<sequence length="278" mass="30992">MSEVDSHLPMSSMSGNTPAEIAQNKRKRKREKEKTNKRTAENPKVPKLETDHGRISNSSSKPWEPKKPAKPETINESIANMDPNLIADYISRQLRRFEKEISAVELEDRSVSTGSFLDTTSYGKERTLENLPEFLETFSNGKQLNTTSQTPGAPHTIIVTAAALRATDLARSVKKFQTKDSMVAKLFAKHIKLSESIDLCRSTRIGLGVGTPARLLALILEGSLKLDYVDTVVLDMSGVNEKQQGIFDIRETHKDVLDLLNTPLVKSRLDGKMKLLAY</sequence>
<dbReference type="eggNOG" id="KOG3089">
    <property type="taxonomic scope" value="Eukaryota"/>
</dbReference>
<name>U4LEG3_PYROM</name>
<reference evidence="2 3" key="1">
    <citation type="journal article" date="2013" name="PLoS Genet.">
        <title>The genome and development-dependent transcriptomes of Pyronema confluens: a window into fungal evolution.</title>
        <authorList>
            <person name="Traeger S."/>
            <person name="Altegoer F."/>
            <person name="Freitag M."/>
            <person name="Gabaldon T."/>
            <person name="Kempken F."/>
            <person name="Kumar A."/>
            <person name="Marcet-Houben M."/>
            <person name="Poggeler S."/>
            <person name="Stajich J.E."/>
            <person name="Nowrousian M."/>
        </authorList>
    </citation>
    <scope>NUCLEOTIDE SEQUENCE [LARGE SCALE GENOMIC DNA]</scope>
    <source>
        <strain evidence="3">CBS 100304</strain>
        <tissue evidence="2">Vegetative mycelium</tissue>
    </source>
</reference>
<accession>U4LEG3</accession>
<evidence type="ECO:0000313" key="2">
    <source>
        <dbReference type="EMBL" id="CCX30258.1"/>
    </source>
</evidence>
<proteinExistence type="predicted"/>
<gene>
    <name evidence="2" type="ORF">PCON_08384</name>
</gene>
<dbReference type="PANTHER" id="PTHR24030:SF0">
    <property type="entry name" value="PROTEIN CMSS1"/>
    <property type="match status" value="1"/>
</dbReference>
<dbReference type="GO" id="GO:0030686">
    <property type="term" value="C:90S preribosome"/>
    <property type="evidence" value="ECO:0007669"/>
    <property type="project" value="TreeGrafter"/>
</dbReference>
<dbReference type="EMBL" id="HF935431">
    <property type="protein sequence ID" value="CCX30258.1"/>
    <property type="molecule type" value="Genomic_DNA"/>
</dbReference>